<feature type="compositionally biased region" description="Low complexity" evidence="1">
    <location>
        <begin position="122"/>
        <end position="157"/>
    </location>
</feature>
<dbReference type="eggNOG" id="ENOG502RZBP">
    <property type="taxonomic scope" value="Eukaryota"/>
</dbReference>
<proteinExistence type="predicted"/>
<dbReference type="OrthoDB" id="4161711at2759"/>
<keyword evidence="5" id="KW-1185">Reference proteome</keyword>
<dbReference type="Pfam" id="PF25485">
    <property type="entry name" value="DUF7908"/>
    <property type="match status" value="1"/>
</dbReference>
<evidence type="ECO:0000256" key="1">
    <source>
        <dbReference type="SAM" id="MobiDB-lite"/>
    </source>
</evidence>
<feature type="region of interest" description="Disordered" evidence="1">
    <location>
        <begin position="122"/>
        <end position="176"/>
    </location>
</feature>
<feature type="domain" description="DUF7908" evidence="3">
    <location>
        <begin position="221"/>
        <end position="339"/>
    </location>
</feature>
<reference evidence="4 5" key="1">
    <citation type="submission" date="2013-03" db="EMBL/GenBank/DDBJ databases">
        <title>The Genome Sequence of Cladophialophora psammophila CBS 110553.</title>
        <authorList>
            <consortium name="The Broad Institute Genomics Platform"/>
            <person name="Cuomo C."/>
            <person name="de Hoog S."/>
            <person name="Gorbushina A."/>
            <person name="Walker B."/>
            <person name="Young S.K."/>
            <person name="Zeng Q."/>
            <person name="Gargeya S."/>
            <person name="Fitzgerald M."/>
            <person name="Haas B."/>
            <person name="Abouelleil A."/>
            <person name="Allen A.W."/>
            <person name="Alvarado L."/>
            <person name="Arachchi H.M."/>
            <person name="Berlin A.M."/>
            <person name="Chapman S.B."/>
            <person name="Gainer-Dewar J."/>
            <person name="Goldberg J."/>
            <person name="Griggs A."/>
            <person name="Gujja S."/>
            <person name="Hansen M."/>
            <person name="Howarth C."/>
            <person name="Imamovic A."/>
            <person name="Ireland A."/>
            <person name="Larimer J."/>
            <person name="McCowan C."/>
            <person name="Murphy C."/>
            <person name="Pearson M."/>
            <person name="Poon T.W."/>
            <person name="Priest M."/>
            <person name="Roberts A."/>
            <person name="Saif S."/>
            <person name="Shea T."/>
            <person name="Sisk P."/>
            <person name="Sykes S."/>
            <person name="Wortman J."/>
            <person name="Nusbaum C."/>
            <person name="Birren B."/>
        </authorList>
    </citation>
    <scope>NUCLEOTIDE SEQUENCE [LARGE SCALE GENOMIC DNA]</scope>
    <source>
        <strain evidence="4 5">CBS 110553</strain>
    </source>
</reference>
<dbReference type="HOGENOM" id="CLU_436777_0_0_1"/>
<feature type="compositionally biased region" description="Pro residues" evidence="1">
    <location>
        <begin position="158"/>
        <end position="171"/>
    </location>
</feature>
<dbReference type="Proteomes" id="UP000019471">
    <property type="component" value="Unassembled WGS sequence"/>
</dbReference>
<dbReference type="STRING" id="1182543.W9XT93"/>
<organism evidence="4 5">
    <name type="scientific">Cladophialophora psammophila CBS 110553</name>
    <dbReference type="NCBI Taxonomy" id="1182543"/>
    <lineage>
        <taxon>Eukaryota</taxon>
        <taxon>Fungi</taxon>
        <taxon>Dikarya</taxon>
        <taxon>Ascomycota</taxon>
        <taxon>Pezizomycotina</taxon>
        <taxon>Eurotiomycetes</taxon>
        <taxon>Chaetothyriomycetidae</taxon>
        <taxon>Chaetothyriales</taxon>
        <taxon>Herpotrichiellaceae</taxon>
        <taxon>Cladophialophora</taxon>
    </lineage>
</organism>
<keyword evidence="2" id="KW-0732">Signal</keyword>
<dbReference type="AlphaFoldDB" id="W9XT93"/>
<feature type="signal peptide" evidence="2">
    <location>
        <begin position="1"/>
        <end position="21"/>
    </location>
</feature>
<evidence type="ECO:0000313" key="5">
    <source>
        <dbReference type="Proteomes" id="UP000019471"/>
    </source>
</evidence>
<name>W9XT93_9EURO</name>
<dbReference type="InterPro" id="IPR057230">
    <property type="entry name" value="DUF7908"/>
</dbReference>
<evidence type="ECO:0000259" key="3">
    <source>
        <dbReference type="Pfam" id="PF25485"/>
    </source>
</evidence>
<protein>
    <recommendedName>
        <fullName evidence="3">DUF7908 domain-containing protein</fullName>
    </recommendedName>
</protein>
<gene>
    <name evidence="4" type="ORF">A1O5_03265</name>
</gene>
<dbReference type="GeneID" id="19187994"/>
<evidence type="ECO:0000256" key="2">
    <source>
        <dbReference type="SAM" id="SignalP"/>
    </source>
</evidence>
<feature type="chain" id="PRO_5004934821" description="DUF7908 domain-containing protein" evidence="2">
    <location>
        <begin position="22"/>
        <end position="626"/>
    </location>
</feature>
<evidence type="ECO:0000313" key="4">
    <source>
        <dbReference type="EMBL" id="EXJ73504.1"/>
    </source>
</evidence>
<dbReference type="RefSeq" id="XP_007742067.1">
    <property type="nucleotide sequence ID" value="XM_007743877.1"/>
</dbReference>
<sequence length="626" mass="66804">MWPSSSLLLPSLALQFAAANAQALATVTYGPSGPCPVPSVTSVVVVQAAYYSSVFQSASQIVNLFGNGDTVTIQNAPTTYITNTYITTTIISTVTSVVPSTTSTSPSSAPSSSASVSSVTTSATSASSPSTSVSLTPTSASSTTSSGISTTSTTVFTPIPPPVTTPTPPPVLTSTSVDAQGNTILVPITQPPLVLGEGLPSGTVTDLPASSAVIVGVALGGVGGAKVKRQAAGSQASELLSGNDGGSSGACDVAVRYYLQHGQLTDGTDVVGRNTTDSYALMTPDPDSNNVTTVFSFVDGILHWDSTDQGAATFYRCGDNKVWAGFPSPPRPDCYNVTLGGIVAAACPVPYRDPDATISSTSISSSTSTSADVATTTSERSKLDGIVTNAVSFLELNTSRHQLHATDYPADRSPDFECATGNYHAHLYWACVVCDDSDKLFKCGPSTVKLDKCRACTIKLDKRGARTIKLDKYNPCTVKLVEYCHHPVKLHECCSSAIQQHVCCGFNDTGWYHLFLGSFLNWGYQWTCEWIKHYVPRHSKYKPEQISIAFLERTPEYEQSGLDDFSRYSVFLSFFIHFCPQSKHNILVPRQQLYSSDYVVLSVGSWHFIVNKRSDNSSRYLLTHDD</sequence>
<comment type="caution">
    <text evidence="4">The sequence shown here is derived from an EMBL/GenBank/DDBJ whole genome shotgun (WGS) entry which is preliminary data.</text>
</comment>
<dbReference type="EMBL" id="AMGX01000004">
    <property type="protein sequence ID" value="EXJ73504.1"/>
    <property type="molecule type" value="Genomic_DNA"/>
</dbReference>
<accession>W9XT93</accession>